<dbReference type="PANTHER" id="PTHR30055">
    <property type="entry name" value="HTH-TYPE TRANSCRIPTIONAL REGULATOR RUTR"/>
    <property type="match status" value="1"/>
</dbReference>
<evidence type="ECO:0000256" key="4">
    <source>
        <dbReference type="ARBA" id="ARBA00023163"/>
    </source>
</evidence>
<dbReference type="InterPro" id="IPR001647">
    <property type="entry name" value="HTH_TetR"/>
</dbReference>
<dbReference type="STRING" id="471514.AN477_08950"/>
<dbReference type="InterPro" id="IPR036271">
    <property type="entry name" value="Tet_transcr_reg_TetR-rel_C_sf"/>
</dbReference>
<sequence>MASNRQKEIALAAVKLFEQKGYHATSVQDIADEVGLQKGSLYHYIHSKEDLLLQIAHEAITEFNDNLQAVLDTDMSAPEKLVKAVENHITVSVSNMETTTVLLREAFSLGDPQHQVIQDLTDKYVDLWTQVLEEGARSGEFHVREPKVVALAILGACNWVYRWYRQSGQLTPSQVARVFSDMFLNGLTSDNHPGVQQ</sequence>
<evidence type="ECO:0000256" key="3">
    <source>
        <dbReference type="ARBA" id="ARBA00023125"/>
    </source>
</evidence>
<dbReference type="Proteomes" id="UP000050482">
    <property type="component" value="Unassembled WGS sequence"/>
</dbReference>
<dbReference type="SUPFAM" id="SSF48498">
    <property type="entry name" value="Tetracyclin repressor-like, C-terminal domain"/>
    <property type="match status" value="1"/>
</dbReference>
<keyword evidence="3 5" id="KW-0238">DNA-binding</keyword>
<evidence type="ECO:0000259" key="6">
    <source>
        <dbReference type="PROSITE" id="PS50977"/>
    </source>
</evidence>
<organism evidence="7 8">
    <name type="scientific">Alicyclobacillus ferrooxydans</name>
    <dbReference type="NCBI Taxonomy" id="471514"/>
    <lineage>
        <taxon>Bacteria</taxon>
        <taxon>Bacillati</taxon>
        <taxon>Bacillota</taxon>
        <taxon>Bacilli</taxon>
        <taxon>Bacillales</taxon>
        <taxon>Alicyclobacillaceae</taxon>
        <taxon>Alicyclobacillus</taxon>
    </lineage>
</organism>
<dbReference type="GO" id="GO:0003700">
    <property type="term" value="F:DNA-binding transcription factor activity"/>
    <property type="evidence" value="ECO:0007669"/>
    <property type="project" value="TreeGrafter"/>
</dbReference>
<dbReference type="InterPro" id="IPR009057">
    <property type="entry name" value="Homeodomain-like_sf"/>
</dbReference>
<comment type="caution">
    <text evidence="7">The sequence shown here is derived from an EMBL/GenBank/DDBJ whole genome shotgun (WGS) entry which is preliminary data.</text>
</comment>
<proteinExistence type="predicted"/>
<feature type="domain" description="HTH tetR-type" evidence="6">
    <location>
        <begin position="3"/>
        <end position="63"/>
    </location>
</feature>
<feature type="DNA-binding region" description="H-T-H motif" evidence="5">
    <location>
        <begin position="26"/>
        <end position="45"/>
    </location>
</feature>
<gene>
    <name evidence="7" type="ORF">AN477_08950</name>
</gene>
<evidence type="ECO:0000256" key="5">
    <source>
        <dbReference type="PROSITE-ProRule" id="PRU00335"/>
    </source>
</evidence>
<dbReference type="GO" id="GO:0000976">
    <property type="term" value="F:transcription cis-regulatory region binding"/>
    <property type="evidence" value="ECO:0007669"/>
    <property type="project" value="TreeGrafter"/>
</dbReference>
<dbReference type="Gene3D" id="1.10.357.10">
    <property type="entry name" value="Tetracycline Repressor, domain 2"/>
    <property type="match status" value="1"/>
</dbReference>
<dbReference type="PROSITE" id="PS50977">
    <property type="entry name" value="HTH_TETR_2"/>
    <property type="match status" value="1"/>
</dbReference>
<dbReference type="EMBL" id="LJCO01000040">
    <property type="protein sequence ID" value="KPV44182.1"/>
    <property type="molecule type" value="Genomic_DNA"/>
</dbReference>
<dbReference type="Pfam" id="PF17932">
    <property type="entry name" value="TetR_C_24"/>
    <property type="match status" value="1"/>
</dbReference>
<dbReference type="PANTHER" id="PTHR30055:SF175">
    <property type="entry name" value="HTH-TYPE TRANSCRIPTIONAL REPRESSOR KSTR2"/>
    <property type="match status" value="1"/>
</dbReference>
<dbReference type="Pfam" id="PF00440">
    <property type="entry name" value="TetR_N"/>
    <property type="match status" value="1"/>
</dbReference>
<name>A0A0P9GSW2_9BACL</name>
<protein>
    <submittedName>
        <fullName evidence="7">TetR family transcriptional regulator</fullName>
    </submittedName>
</protein>
<keyword evidence="1" id="KW-0678">Repressor</keyword>
<dbReference type="OrthoDB" id="9814200at2"/>
<evidence type="ECO:0000313" key="8">
    <source>
        <dbReference type="Proteomes" id="UP000050482"/>
    </source>
</evidence>
<accession>A0A0P9GSW2</accession>
<dbReference type="InterPro" id="IPR050109">
    <property type="entry name" value="HTH-type_TetR-like_transc_reg"/>
</dbReference>
<reference evidence="7 8" key="1">
    <citation type="submission" date="2015-09" db="EMBL/GenBank/DDBJ databases">
        <title>Draft genome sequence of Alicyclobacillus ferrooxydans DSM 22381.</title>
        <authorList>
            <person name="Hemp J."/>
        </authorList>
    </citation>
    <scope>NUCLEOTIDE SEQUENCE [LARGE SCALE GENOMIC DNA]</scope>
    <source>
        <strain evidence="7 8">TC-34</strain>
    </source>
</reference>
<dbReference type="PRINTS" id="PR00455">
    <property type="entry name" value="HTHTETR"/>
</dbReference>
<dbReference type="Gene3D" id="1.10.10.60">
    <property type="entry name" value="Homeodomain-like"/>
    <property type="match status" value="1"/>
</dbReference>
<evidence type="ECO:0000313" key="7">
    <source>
        <dbReference type="EMBL" id="KPV44182.1"/>
    </source>
</evidence>
<dbReference type="SUPFAM" id="SSF46689">
    <property type="entry name" value="Homeodomain-like"/>
    <property type="match status" value="1"/>
</dbReference>
<keyword evidence="2" id="KW-0805">Transcription regulation</keyword>
<dbReference type="PATRIC" id="fig|471514.4.peg.978"/>
<evidence type="ECO:0000256" key="1">
    <source>
        <dbReference type="ARBA" id="ARBA00022491"/>
    </source>
</evidence>
<dbReference type="RefSeq" id="WP_054968828.1">
    <property type="nucleotide sequence ID" value="NZ_LJCO01000040.1"/>
</dbReference>
<evidence type="ECO:0000256" key="2">
    <source>
        <dbReference type="ARBA" id="ARBA00023015"/>
    </source>
</evidence>
<keyword evidence="4" id="KW-0804">Transcription</keyword>
<dbReference type="AlphaFoldDB" id="A0A0P9GSW2"/>
<keyword evidence="8" id="KW-1185">Reference proteome</keyword>
<dbReference type="InterPro" id="IPR041490">
    <property type="entry name" value="KstR2_TetR_C"/>
</dbReference>